<proteinExistence type="predicted"/>
<evidence type="ECO:0000313" key="3">
    <source>
        <dbReference type="Proteomes" id="UP000019140"/>
    </source>
</evidence>
<dbReference type="GO" id="GO:0004803">
    <property type="term" value="F:transposase activity"/>
    <property type="evidence" value="ECO:0007669"/>
    <property type="project" value="InterPro"/>
</dbReference>
<dbReference type="PATRIC" id="fig|1429439.4.peg.4545"/>
<name>W4M393_9BACT</name>
<dbReference type="EMBL" id="AZHX01001125">
    <property type="protein sequence ID" value="ETX04779.1"/>
    <property type="molecule type" value="Genomic_DNA"/>
</dbReference>
<dbReference type="GO" id="GO:0006313">
    <property type="term" value="P:DNA transposition"/>
    <property type="evidence" value="ECO:0007669"/>
    <property type="project" value="InterPro"/>
</dbReference>
<organism evidence="2 3">
    <name type="scientific">Candidatus Entotheonella gemina</name>
    <dbReference type="NCBI Taxonomy" id="1429439"/>
    <lineage>
        <taxon>Bacteria</taxon>
        <taxon>Pseudomonadati</taxon>
        <taxon>Nitrospinota/Tectimicrobiota group</taxon>
        <taxon>Candidatus Tectimicrobiota</taxon>
        <taxon>Candidatus Entotheonellia</taxon>
        <taxon>Candidatus Entotheonellales</taxon>
        <taxon>Candidatus Entotheonellaceae</taxon>
        <taxon>Candidatus Entotheonella</taxon>
    </lineage>
</organism>
<dbReference type="Proteomes" id="UP000019140">
    <property type="component" value="Unassembled WGS sequence"/>
</dbReference>
<comment type="caution">
    <text evidence="2">The sequence shown here is derived from an EMBL/GenBank/DDBJ whole genome shotgun (WGS) entry which is preliminary data.</text>
</comment>
<gene>
    <name evidence="2" type="ORF">ETSY2_26830</name>
</gene>
<evidence type="ECO:0000259" key="1">
    <source>
        <dbReference type="Pfam" id="PF01526"/>
    </source>
</evidence>
<dbReference type="InterPro" id="IPR002513">
    <property type="entry name" value="Tn3_Tnp_DDE_dom"/>
</dbReference>
<reference evidence="2 3" key="1">
    <citation type="journal article" date="2014" name="Nature">
        <title>An environmental bacterial taxon with a large and distinct metabolic repertoire.</title>
        <authorList>
            <person name="Wilson M.C."/>
            <person name="Mori T."/>
            <person name="Ruckert C."/>
            <person name="Uria A.R."/>
            <person name="Helf M.J."/>
            <person name="Takada K."/>
            <person name="Gernert C."/>
            <person name="Steffens U.A."/>
            <person name="Heycke N."/>
            <person name="Schmitt S."/>
            <person name="Rinke C."/>
            <person name="Helfrich E.J."/>
            <person name="Brachmann A.O."/>
            <person name="Gurgui C."/>
            <person name="Wakimoto T."/>
            <person name="Kracht M."/>
            <person name="Crusemann M."/>
            <person name="Hentschel U."/>
            <person name="Abe I."/>
            <person name="Matsunaga S."/>
            <person name="Kalinowski J."/>
            <person name="Takeyama H."/>
            <person name="Piel J."/>
        </authorList>
    </citation>
    <scope>NUCLEOTIDE SEQUENCE [LARGE SCALE GENOMIC DNA]</scope>
    <source>
        <strain evidence="3">TSY2</strain>
    </source>
</reference>
<protein>
    <recommendedName>
        <fullName evidence="1">Tn3 transposase DDE domain-containing protein</fullName>
    </recommendedName>
</protein>
<accession>W4M393</accession>
<feature type="domain" description="Tn3 transposase DDE" evidence="1">
    <location>
        <begin position="34"/>
        <end position="97"/>
    </location>
</feature>
<dbReference type="Pfam" id="PF01526">
    <property type="entry name" value="DDE_Tnp_Tn3"/>
    <property type="match status" value="1"/>
</dbReference>
<dbReference type="HOGENOM" id="CLU_2245006_0_0_7"/>
<dbReference type="AlphaFoldDB" id="W4M393"/>
<sequence length="104" mass="11853">MHLVAQFTKGFLAPIPDFDKRMEKTNAPRLKPSHQSHDEEIMNKASCLSLVSHAILYWNAIKINDIVENLRSQGEDIGKEPLSHMSLLPFRHVVLNGMSFIEDI</sequence>
<keyword evidence="3" id="KW-1185">Reference proteome</keyword>
<evidence type="ECO:0000313" key="2">
    <source>
        <dbReference type="EMBL" id="ETX04779.1"/>
    </source>
</evidence>